<feature type="domain" description="GmrSD restriction endonucleases N-terminal" evidence="1">
    <location>
        <begin position="59"/>
        <end position="251"/>
    </location>
</feature>
<dbReference type="InterPro" id="IPR004919">
    <property type="entry name" value="GmrSD_N"/>
</dbReference>
<sequence>MLADHEAHDQRSLRPRTRLIADTVTTVEQRRAGERVEATLEPRLVIPGNDGEPFISGDFLVAAYQRGYRWGRHEVRQLLDDIKANADDARKQGKTPSDYYLQPVVVLSRGEGLWELVDGQQRLTTLYLIAKYIGTRDPDAKVEYTLSYETRNQEGNDSRHFLEHLETLDDEVRKSNIDFHHIAVAYDEITEWFREQTNPKKAANDIYNALSEWVYVIWYEAPSDTNPNDLFTRLNRDRIPLTDSELIKALVLSNSGAAVGQPGRQEEIAAQWDAFERDLRDDQFWAFLTGSTTRRPTHIDFLFESMTPPAGLRVRPRYWTFEKVRDDIEKRGAAAFWRDVVARHGLLTGWFHDRELYHRIGYLVAIGDSVPDLIEASRSQTHSAFRAALVDRTRQRLKLSRDEVSLLQYGKNDAKCTDVLLLMNVETVLASSDRGARFSFHAYARDGWSLEHIHAQNAEGLKKENQRRDWLEAHVKKIRSTEWSAELAPAAEQVAGLIDAHLALAPGRTDDIGFQEILDKAFALFGSPGGSSTQENLHGLSNLALLQRDFNSKLNNAVFALKRERVVELDEAGAYILPCTRNVFLKYYTAAADQQLSIWGPQDQEQYYEKLLAAIGTFLAVEVDAEGQDVA</sequence>
<dbReference type="PANTHER" id="PTHR35149:SF2">
    <property type="entry name" value="DUF262 DOMAIN-CONTAINING PROTEIN"/>
    <property type="match status" value="1"/>
</dbReference>
<dbReference type="AlphaFoldDB" id="A0A4Q4ZB45"/>
<dbReference type="PANTHER" id="PTHR35149">
    <property type="entry name" value="SLL5132 PROTEIN"/>
    <property type="match status" value="1"/>
</dbReference>
<evidence type="ECO:0000313" key="3">
    <source>
        <dbReference type="Proteomes" id="UP000295198"/>
    </source>
</evidence>
<evidence type="ECO:0000259" key="1">
    <source>
        <dbReference type="Pfam" id="PF03235"/>
    </source>
</evidence>
<gene>
    <name evidence="2" type="ORF">EKO23_16090</name>
</gene>
<evidence type="ECO:0000313" key="2">
    <source>
        <dbReference type="EMBL" id="RYP84354.1"/>
    </source>
</evidence>
<comment type="caution">
    <text evidence="2">The sequence shown here is derived from an EMBL/GenBank/DDBJ whole genome shotgun (WGS) entry which is preliminary data.</text>
</comment>
<dbReference type="OrthoDB" id="9798761at2"/>
<name>A0A4Q4ZB45_9ACTN</name>
<dbReference type="Pfam" id="PF03235">
    <property type="entry name" value="GmrSD_N"/>
    <property type="match status" value="1"/>
</dbReference>
<organism evidence="2 3">
    <name type="scientific">Nocardioides guangzhouensis</name>
    <dbReference type="NCBI Taxonomy" id="2497878"/>
    <lineage>
        <taxon>Bacteria</taxon>
        <taxon>Bacillati</taxon>
        <taxon>Actinomycetota</taxon>
        <taxon>Actinomycetes</taxon>
        <taxon>Propionibacteriales</taxon>
        <taxon>Nocardioidaceae</taxon>
        <taxon>Nocardioides</taxon>
    </lineage>
</organism>
<keyword evidence="3" id="KW-1185">Reference proteome</keyword>
<reference evidence="2 3" key="1">
    <citation type="submission" date="2019-01" db="EMBL/GenBank/DDBJ databases">
        <title>Nocardioides guangzhouensis sp. nov., an actinobacterium isolated from soil.</title>
        <authorList>
            <person name="Fu Y."/>
            <person name="Cai Y."/>
            <person name="Lin Z."/>
            <person name="Chen P."/>
        </authorList>
    </citation>
    <scope>NUCLEOTIDE SEQUENCE [LARGE SCALE GENOMIC DNA]</scope>
    <source>
        <strain evidence="2 3">130</strain>
    </source>
</reference>
<proteinExistence type="predicted"/>
<protein>
    <submittedName>
        <fullName evidence="2">DUF262 domain-containing protein</fullName>
    </submittedName>
</protein>
<accession>A0A4Q4ZB45</accession>
<dbReference type="Proteomes" id="UP000295198">
    <property type="component" value="Unassembled WGS sequence"/>
</dbReference>
<dbReference type="EMBL" id="SDKM01000024">
    <property type="protein sequence ID" value="RYP84354.1"/>
    <property type="molecule type" value="Genomic_DNA"/>
</dbReference>